<dbReference type="Proteomes" id="UP000785679">
    <property type="component" value="Unassembled WGS sequence"/>
</dbReference>
<evidence type="ECO:0000313" key="1">
    <source>
        <dbReference type="EMBL" id="TNV83003.1"/>
    </source>
</evidence>
<reference evidence="1" key="1">
    <citation type="submission" date="2019-06" db="EMBL/GenBank/DDBJ databases">
        <authorList>
            <person name="Zheng W."/>
        </authorList>
    </citation>
    <scope>NUCLEOTIDE SEQUENCE</scope>
    <source>
        <strain evidence="1">QDHG01</strain>
    </source>
</reference>
<gene>
    <name evidence="1" type="ORF">FGO68_gene12581</name>
</gene>
<sequence>MFNINYYTKSVFALRISISFHDNIITLFLLIRENYKIYKMEPALQPIASSNNKSFRLKKIFQKNLLLVILSYSDTKRKGIFFIHNVNRESRLFGKQQYKINCNILKTRCGECKKGNLKEIMDICQQCQQNRIFVPNCTHFNFPQRPTCANQDSMEKYHKELQNLYWRQWLNRKYKFDLCKDCHEDREHDLERWGKQQQKQQWSILSSPEYENNMYDNYSNDDVWRKGHDYLDESSDY</sequence>
<protein>
    <submittedName>
        <fullName evidence="1">Uncharacterized protein</fullName>
    </submittedName>
</protein>
<dbReference type="EMBL" id="RRYP01004271">
    <property type="protein sequence ID" value="TNV83003.1"/>
    <property type="molecule type" value="Genomic_DNA"/>
</dbReference>
<evidence type="ECO:0000313" key="2">
    <source>
        <dbReference type="Proteomes" id="UP000785679"/>
    </source>
</evidence>
<accession>A0A8J8NWR9</accession>
<dbReference type="AlphaFoldDB" id="A0A8J8NWR9"/>
<organism evidence="1 2">
    <name type="scientific">Halteria grandinella</name>
    <dbReference type="NCBI Taxonomy" id="5974"/>
    <lineage>
        <taxon>Eukaryota</taxon>
        <taxon>Sar</taxon>
        <taxon>Alveolata</taxon>
        <taxon>Ciliophora</taxon>
        <taxon>Intramacronucleata</taxon>
        <taxon>Spirotrichea</taxon>
        <taxon>Stichotrichia</taxon>
        <taxon>Sporadotrichida</taxon>
        <taxon>Halteriidae</taxon>
        <taxon>Halteria</taxon>
    </lineage>
</organism>
<keyword evidence="2" id="KW-1185">Reference proteome</keyword>
<name>A0A8J8NWR9_HALGN</name>
<proteinExistence type="predicted"/>
<comment type="caution">
    <text evidence="1">The sequence shown here is derived from an EMBL/GenBank/DDBJ whole genome shotgun (WGS) entry which is preliminary data.</text>
</comment>